<keyword evidence="12" id="KW-0862">Zinc</keyword>
<dbReference type="GO" id="GO:0008270">
    <property type="term" value="F:zinc ion binding"/>
    <property type="evidence" value="ECO:0007669"/>
    <property type="project" value="UniProtKB-KW"/>
</dbReference>
<organism evidence="20">
    <name type="scientific">Menopon gallinae</name>
    <name type="common">poultry shaft louse</name>
    <dbReference type="NCBI Taxonomy" id="328185"/>
    <lineage>
        <taxon>Eukaryota</taxon>
        <taxon>Metazoa</taxon>
        <taxon>Ecdysozoa</taxon>
        <taxon>Arthropoda</taxon>
        <taxon>Hexapoda</taxon>
        <taxon>Insecta</taxon>
        <taxon>Pterygota</taxon>
        <taxon>Neoptera</taxon>
        <taxon>Paraneoptera</taxon>
        <taxon>Psocodea</taxon>
        <taxon>Troctomorpha</taxon>
        <taxon>Phthiraptera</taxon>
        <taxon>Amblycera</taxon>
        <taxon>Menoponidae</taxon>
        <taxon>Menopon</taxon>
    </lineage>
</organism>
<evidence type="ECO:0000256" key="3">
    <source>
        <dbReference type="ARBA" id="ARBA00004496"/>
    </source>
</evidence>
<dbReference type="PANTHER" id="PTHR12983">
    <property type="entry name" value="RING FINGER 10 FAMILY MEMBER"/>
    <property type="match status" value="1"/>
</dbReference>
<feature type="region of interest" description="Disordered" evidence="18">
    <location>
        <begin position="369"/>
        <end position="388"/>
    </location>
</feature>
<keyword evidence="9" id="KW-0479">Metal-binding</keyword>
<evidence type="ECO:0000256" key="4">
    <source>
        <dbReference type="ARBA" id="ARBA00004906"/>
    </source>
</evidence>
<dbReference type="FunFam" id="3.30.40.10:FF:000112">
    <property type="entry name" value="RING finger protein 10"/>
    <property type="match status" value="1"/>
</dbReference>
<reference evidence="20" key="1">
    <citation type="journal article" date="2024" name="Gigascience">
        <title>Chromosome-level genome of the poultry shaft louse Menopon gallinae provides insight into the host-switching and adaptive evolution of parasitic lice.</title>
        <authorList>
            <person name="Xu Y."/>
            <person name="Ma L."/>
            <person name="Liu S."/>
            <person name="Liang Y."/>
            <person name="Liu Q."/>
            <person name="He Z."/>
            <person name="Tian L."/>
            <person name="Duan Y."/>
            <person name="Cai W."/>
            <person name="Li H."/>
            <person name="Song F."/>
        </authorList>
    </citation>
    <scope>NUCLEOTIDE SEQUENCE</scope>
    <source>
        <strain evidence="20">Cailab_2023a</strain>
    </source>
</reference>
<dbReference type="GO" id="GO:0061630">
    <property type="term" value="F:ubiquitin protein ligase activity"/>
    <property type="evidence" value="ECO:0007669"/>
    <property type="project" value="UniProtKB-EC"/>
</dbReference>
<proteinExistence type="inferred from homology"/>
<evidence type="ECO:0000256" key="17">
    <source>
        <dbReference type="SAM" id="Coils"/>
    </source>
</evidence>
<evidence type="ECO:0000256" key="12">
    <source>
        <dbReference type="ARBA" id="ARBA00022833"/>
    </source>
</evidence>
<evidence type="ECO:0000313" key="20">
    <source>
        <dbReference type="EMBL" id="KAL0272283.1"/>
    </source>
</evidence>
<protein>
    <recommendedName>
        <fullName evidence="14">E3 ubiquitin-protein ligase RNF10</fullName>
        <ecNumber evidence="6">2.3.2.27</ecNumber>
    </recommendedName>
    <alternativeName>
        <fullName evidence="15">RING finger protein 10</fullName>
    </alternativeName>
</protein>
<dbReference type="EC" id="2.3.2.27" evidence="6"/>
<evidence type="ECO:0000256" key="2">
    <source>
        <dbReference type="ARBA" id="ARBA00004123"/>
    </source>
</evidence>
<evidence type="ECO:0000256" key="9">
    <source>
        <dbReference type="ARBA" id="ARBA00022723"/>
    </source>
</evidence>
<comment type="caution">
    <text evidence="20">The sequence shown here is derived from an EMBL/GenBank/DDBJ whole genome shotgun (WGS) entry which is preliminary data.</text>
</comment>
<dbReference type="PROSITE" id="PS50089">
    <property type="entry name" value="ZF_RING_2"/>
    <property type="match status" value="1"/>
</dbReference>
<comment type="catalytic activity">
    <reaction evidence="1">
        <text>S-ubiquitinyl-[E2 ubiquitin-conjugating enzyme]-L-cysteine + [acceptor protein]-L-lysine = [E2 ubiquitin-conjugating enzyme]-L-cysteine + N(6)-ubiquitinyl-[acceptor protein]-L-lysine.</text>
        <dbReference type="EC" id="2.3.2.27"/>
    </reaction>
</comment>
<dbReference type="AlphaFoldDB" id="A0AAW2HSE5"/>
<evidence type="ECO:0000256" key="15">
    <source>
        <dbReference type="ARBA" id="ARBA00035390"/>
    </source>
</evidence>
<evidence type="ECO:0000256" key="7">
    <source>
        <dbReference type="ARBA" id="ARBA00022490"/>
    </source>
</evidence>
<evidence type="ECO:0000256" key="11">
    <source>
        <dbReference type="ARBA" id="ARBA00022786"/>
    </source>
</evidence>
<gene>
    <name evidence="20" type="ORF">PYX00_005318</name>
</gene>
<comment type="subcellular location">
    <subcellularLocation>
        <location evidence="3">Cytoplasm</location>
    </subcellularLocation>
    <subcellularLocation>
        <location evidence="2">Nucleus</location>
    </subcellularLocation>
</comment>
<comment type="pathway">
    <text evidence="4">Protein modification; protein ubiquitination.</text>
</comment>
<comment type="similarity">
    <text evidence="5">Belongs to the RNF10 family.</text>
</comment>
<keyword evidence="17" id="KW-0175">Coiled coil</keyword>
<dbReference type="CDD" id="cd16536">
    <property type="entry name" value="RING-HC_RNF10"/>
    <property type="match status" value="1"/>
</dbReference>
<dbReference type="SUPFAM" id="SSF57850">
    <property type="entry name" value="RING/U-box"/>
    <property type="match status" value="1"/>
</dbReference>
<dbReference type="InterPro" id="IPR013083">
    <property type="entry name" value="Znf_RING/FYVE/PHD"/>
</dbReference>
<feature type="domain" description="RING-type" evidence="19">
    <location>
        <begin position="200"/>
        <end position="241"/>
    </location>
</feature>
<evidence type="ECO:0000256" key="10">
    <source>
        <dbReference type="ARBA" id="ARBA00022771"/>
    </source>
</evidence>
<evidence type="ECO:0000256" key="14">
    <source>
        <dbReference type="ARBA" id="ARBA00035131"/>
    </source>
</evidence>
<feature type="coiled-coil region" evidence="17">
    <location>
        <begin position="530"/>
        <end position="561"/>
    </location>
</feature>
<accession>A0AAW2HSE5</accession>
<dbReference type="Pfam" id="PF00097">
    <property type="entry name" value="zf-C3HC4"/>
    <property type="match status" value="1"/>
</dbReference>
<dbReference type="InterPro" id="IPR018957">
    <property type="entry name" value="Znf_C3HC4_RING-type"/>
</dbReference>
<dbReference type="GO" id="GO:0005737">
    <property type="term" value="C:cytoplasm"/>
    <property type="evidence" value="ECO:0007669"/>
    <property type="project" value="UniProtKB-SubCell"/>
</dbReference>
<evidence type="ECO:0000256" key="8">
    <source>
        <dbReference type="ARBA" id="ARBA00022679"/>
    </source>
</evidence>
<evidence type="ECO:0000259" key="19">
    <source>
        <dbReference type="PROSITE" id="PS50089"/>
    </source>
</evidence>
<feature type="region of interest" description="Disordered" evidence="18">
    <location>
        <begin position="1"/>
        <end position="88"/>
    </location>
</feature>
<keyword evidence="13" id="KW-0539">Nucleus</keyword>
<evidence type="ECO:0000256" key="1">
    <source>
        <dbReference type="ARBA" id="ARBA00000900"/>
    </source>
</evidence>
<dbReference type="GO" id="GO:0045944">
    <property type="term" value="P:positive regulation of transcription by RNA polymerase II"/>
    <property type="evidence" value="ECO:0007669"/>
    <property type="project" value="TreeGrafter"/>
</dbReference>
<dbReference type="PROSITE" id="PS00518">
    <property type="entry name" value="ZF_RING_1"/>
    <property type="match status" value="1"/>
</dbReference>
<dbReference type="EMBL" id="JARGDH010000003">
    <property type="protein sequence ID" value="KAL0272283.1"/>
    <property type="molecule type" value="Genomic_DNA"/>
</dbReference>
<dbReference type="GO" id="GO:0005634">
    <property type="term" value="C:nucleus"/>
    <property type="evidence" value="ECO:0007669"/>
    <property type="project" value="UniProtKB-SubCell"/>
</dbReference>
<keyword evidence="10 16" id="KW-0863">Zinc-finger</keyword>
<feature type="region of interest" description="Disordered" evidence="18">
    <location>
        <begin position="645"/>
        <end position="665"/>
    </location>
</feature>
<dbReference type="Gene3D" id="3.30.40.10">
    <property type="entry name" value="Zinc/RING finger domain, C3HC4 (zinc finger)"/>
    <property type="match status" value="1"/>
</dbReference>
<evidence type="ECO:0000256" key="5">
    <source>
        <dbReference type="ARBA" id="ARBA00008117"/>
    </source>
</evidence>
<evidence type="ECO:0000256" key="6">
    <source>
        <dbReference type="ARBA" id="ARBA00012483"/>
    </source>
</evidence>
<keyword evidence="11" id="KW-0833">Ubl conjugation pathway</keyword>
<evidence type="ECO:0000256" key="18">
    <source>
        <dbReference type="SAM" id="MobiDB-lite"/>
    </source>
</evidence>
<dbReference type="InterPro" id="IPR017907">
    <property type="entry name" value="Znf_RING_CS"/>
</dbReference>
<sequence length="735" mass="83208">MLEDYTVMEKKPNGRPVQPPPKGGVTESKKCLDTNTKPFGKYNKRRESGGYNNPKNDLLRKTNLPKSGKFPDKRPRPRNHSYNGGKADSKVVEIDEPEIGSVFAPGSKKQNLNHLLNFHYTPRAGAVSGNGGISRTYSHPVNWLGTQKHKYNKEHFLQANCQFIVKENIDYTPHLVNPDLLVDWSAIEQIRVKSAAIASCPICLDYPVAAKMTRCGHIYCWSCILHYLALSDKSWRKCPICYEAVHKKDLKSVISLAYPLYNVGEEICLKLMKRERGSLLPVPVEQSDQKNVTGLLSLNETEIDTIYSKLLLANSDDVKSIIDNEKTELLRSLKENEGCPEMCFVEQALELLKERENCLLKSMGSDEDTAANNKELDSLSSTPKETDTTVDCDLAQDIQTLNIDDSHERKRYESVSSEGCCGSEDDHSFPYEELEITTNQQASKPFYFYQAADGQHVYLQSLNIKMLEMQYGRLDQAPLQIRGRIVEKEGGSMTEELRKRLRYLKHLPVTCQFEVVELDLSDYVSEDVLANFEKELCARAKRRLRREREERKREKKISEEVDMKWGRHPAPKLRIDSHRQFPLCGTGSDEALNTVPSTPVLSRSQSLNSLSSVSTAFDSSTDAFSTTTLSSSLLNEQSGPSFAQMLKSGNAKQSQRETSRPLTYNELWPKPRCSGSENELDEYVLVPHFRETFSDAFAEALEKAELDHEQGNDKKRKKKKKAKVLFVTGMACSGK</sequence>
<evidence type="ECO:0000256" key="13">
    <source>
        <dbReference type="ARBA" id="ARBA00023242"/>
    </source>
</evidence>
<name>A0AAW2HSE5_9NEOP</name>
<evidence type="ECO:0000256" key="16">
    <source>
        <dbReference type="PROSITE-ProRule" id="PRU00175"/>
    </source>
</evidence>
<dbReference type="GO" id="GO:0000976">
    <property type="term" value="F:transcription cis-regulatory region binding"/>
    <property type="evidence" value="ECO:0007669"/>
    <property type="project" value="TreeGrafter"/>
</dbReference>
<keyword evidence="7" id="KW-0963">Cytoplasm</keyword>
<dbReference type="SMART" id="SM00184">
    <property type="entry name" value="RING"/>
    <property type="match status" value="1"/>
</dbReference>
<dbReference type="InterPro" id="IPR039739">
    <property type="entry name" value="MAG2/RNF10"/>
</dbReference>
<dbReference type="PANTHER" id="PTHR12983:SF9">
    <property type="entry name" value="E3 UBIQUITIN-PROTEIN LIGASE RNF10"/>
    <property type="match status" value="1"/>
</dbReference>
<dbReference type="InterPro" id="IPR001841">
    <property type="entry name" value="Znf_RING"/>
</dbReference>
<keyword evidence="8" id="KW-0808">Transferase</keyword>